<feature type="non-terminal residue" evidence="2">
    <location>
        <position position="119"/>
    </location>
</feature>
<feature type="non-terminal residue" evidence="2">
    <location>
        <position position="1"/>
    </location>
</feature>
<reference evidence="2" key="1">
    <citation type="submission" date="2014-05" db="EMBL/GenBank/DDBJ databases">
        <title>The transcriptome of the halophilic microalga Tetraselmis sp. GSL018 isolated from the Great Salt Lake, Utah.</title>
        <authorList>
            <person name="Jinkerson R.E."/>
            <person name="D'Adamo S."/>
            <person name="Posewitz M.C."/>
        </authorList>
    </citation>
    <scope>NUCLEOTIDE SEQUENCE</scope>
    <source>
        <strain evidence="2">GSL018</strain>
    </source>
</reference>
<dbReference type="InterPro" id="IPR038884">
    <property type="entry name" value="CFAP61"/>
</dbReference>
<dbReference type="InterPro" id="IPR056299">
    <property type="entry name" value="CFAP61_dimer"/>
</dbReference>
<keyword evidence="2" id="KW-0969">Cilium</keyword>
<protein>
    <submittedName>
        <fullName evidence="2">Flagellar associated protein</fullName>
    </submittedName>
</protein>
<keyword evidence="2" id="KW-0282">Flagellum</keyword>
<organism evidence="2">
    <name type="scientific">Tetraselmis sp. GSL018</name>
    <dbReference type="NCBI Taxonomy" id="582737"/>
    <lineage>
        <taxon>Eukaryota</taxon>
        <taxon>Viridiplantae</taxon>
        <taxon>Chlorophyta</taxon>
        <taxon>core chlorophytes</taxon>
        <taxon>Chlorodendrophyceae</taxon>
        <taxon>Chlorodendrales</taxon>
        <taxon>Chlorodendraceae</taxon>
        <taxon>Tetraselmis</taxon>
    </lineage>
</organism>
<dbReference type="AlphaFoldDB" id="A0A061QXD9"/>
<accession>A0A061QXD9</accession>
<evidence type="ECO:0000313" key="2">
    <source>
        <dbReference type="EMBL" id="JAC62986.1"/>
    </source>
</evidence>
<gene>
    <name evidence="2" type="ORF">TSPGSL018_21772</name>
</gene>
<keyword evidence="2" id="KW-0966">Cell projection</keyword>
<sequence length="119" mass="13203">AAIANPSLEAPLGGGRIATLTEKGYCQVVFDEKSIVQSLVYAGPRPVNGNKYQGMVGISIHYLNDLANKHKHGLVHDVLDFLDGEWSQLYQHDGFGRLRSNLLKEVTRVYHDDGNIEKL</sequence>
<name>A0A061QXD9_9CHLO</name>
<evidence type="ECO:0000259" key="1">
    <source>
        <dbReference type="Pfam" id="PF23150"/>
    </source>
</evidence>
<feature type="domain" description="CFAP61 dimerisation" evidence="1">
    <location>
        <begin position="17"/>
        <end position="88"/>
    </location>
</feature>
<dbReference type="PANTHER" id="PTHR21178">
    <property type="entry name" value="CILIA- AND FLAGELLA-ASSOCIATED PROTEIN 61"/>
    <property type="match status" value="1"/>
</dbReference>
<dbReference type="Pfam" id="PF23150">
    <property type="entry name" value="CFAP61_dimer"/>
    <property type="match status" value="1"/>
</dbReference>
<dbReference type="EMBL" id="GBEZ01023946">
    <property type="protein sequence ID" value="JAC62986.1"/>
    <property type="molecule type" value="Transcribed_RNA"/>
</dbReference>
<proteinExistence type="predicted"/>
<dbReference type="PANTHER" id="PTHR21178:SF8">
    <property type="entry name" value="CILIA- AND FLAGELLA-ASSOCIATED PROTEIN 61"/>
    <property type="match status" value="1"/>
</dbReference>